<dbReference type="InterPro" id="IPR018422">
    <property type="entry name" value="Cation/H_exchanger_CPA1"/>
</dbReference>
<keyword evidence="9" id="KW-0739">Sodium transport</keyword>
<dbReference type="EMBL" id="HBDY01003735">
    <property type="protein sequence ID" value="CAD8231515.1"/>
    <property type="molecule type" value="Transcribed_RNA"/>
</dbReference>
<name>A0A7R9XX36_MICPS</name>
<gene>
    <name evidence="15" type="ORF">MPUS1402_LOCUS2806</name>
</gene>
<feature type="region of interest" description="Disordered" evidence="12">
    <location>
        <begin position="836"/>
        <end position="874"/>
    </location>
</feature>
<dbReference type="InterPro" id="IPR006153">
    <property type="entry name" value="Cation/H_exchanger_TM"/>
</dbReference>
<feature type="transmembrane region" description="Helical" evidence="13">
    <location>
        <begin position="279"/>
        <end position="300"/>
    </location>
</feature>
<keyword evidence="7" id="KW-0406">Ion transport</keyword>
<comment type="subcellular location">
    <subcellularLocation>
        <location evidence="1">Cell membrane</location>
        <topology evidence="1">Multi-pass membrane protein</topology>
    </subcellularLocation>
</comment>
<accession>A0A7R9XX36</accession>
<feature type="transmembrane region" description="Helical" evidence="13">
    <location>
        <begin position="96"/>
        <end position="112"/>
    </location>
</feature>
<feature type="compositionally biased region" description="Basic and acidic residues" evidence="12">
    <location>
        <begin position="542"/>
        <end position="552"/>
    </location>
</feature>
<proteinExistence type="predicted"/>
<feature type="transmembrane region" description="Helical" evidence="13">
    <location>
        <begin position="153"/>
        <end position="175"/>
    </location>
</feature>
<comment type="catalytic activity">
    <reaction evidence="11">
        <text>K(+)(in) + H(+)(out) = K(+)(out) + H(+)(in)</text>
        <dbReference type="Rhea" id="RHEA:29467"/>
        <dbReference type="ChEBI" id="CHEBI:15378"/>
        <dbReference type="ChEBI" id="CHEBI:29103"/>
    </reaction>
</comment>
<feature type="compositionally biased region" description="Low complexity" evidence="12">
    <location>
        <begin position="600"/>
        <end position="615"/>
    </location>
</feature>
<evidence type="ECO:0000256" key="3">
    <source>
        <dbReference type="ARBA" id="ARBA00022475"/>
    </source>
</evidence>
<feature type="compositionally biased region" description="Basic and acidic residues" evidence="12">
    <location>
        <begin position="1330"/>
        <end position="1353"/>
    </location>
</feature>
<reference evidence="15" key="1">
    <citation type="submission" date="2021-01" db="EMBL/GenBank/DDBJ databases">
        <authorList>
            <person name="Corre E."/>
            <person name="Pelletier E."/>
            <person name="Niang G."/>
            <person name="Scheremetjew M."/>
            <person name="Finn R."/>
            <person name="Kale V."/>
            <person name="Holt S."/>
            <person name="Cochrane G."/>
            <person name="Meng A."/>
            <person name="Brown T."/>
            <person name="Cohen L."/>
        </authorList>
    </citation>
    <scope>NUCLEOTIDE SEQUENCE</scope>
    <source>
        <strain evidence="15">RCC1614</strain>
    </source>
</reference>
<dbReference type="Pfam" id="PF00999">
    <property type="entry name" value="Na_H_Exchanger"/>
    <property type="match status" value="1"/>
</dbReference>
<keyword evidence="5 13" id="KW-1133">Transmembrane helix</keyword>
<evidence type="ECO:0000256" key="11">
    <source>
        <dbReference type="ARBA" id="ARBA00047912"/>
    </source>
</evidence>
<feature type="compositionally biased region" description="Polar residues" evidence="12">
    <location>
        <begin position="1391"/>
        <end position="1402"/>
    </location>
</feature>
<evidence type="ECO:0000259" key="14">
    <source>
        <dbReference type="Pfam" id="PF00999"/>
    </source>
</evidence>
<feature type="transmembrane region" description="Helical" evidence="13">
    <location>
        <begin position="386"/>
        <end position="406"/>
    </location>
</feature>
<feature type="transmembrane region" description="Helical" evidence="13">
    <location>
        <begin position="312"/>
        <end position="331"/>
    </location>
</feature>
<feature type="transmembrane region" description="Helical" evidence="13">
    <location>
        <begin position="418"/>
        <end position="437"/>
    </location>
</feature>
<evidence type="ECO:0000256" key="5">
    <source>
        <dbReference type="ARBA" id="ARBA00022989"/>
    </source>
</evidence>
<keyword evidence="8 13" id="KW-0472">Membrane</keyword>
<feature type="region of interest" description="Disordered" evidence="12">
    <location>
        <begin position="519"/>
        <end position="552"/>
    </location>
</feature>
<evidence type="ECO:0000256" key="6">
    <source>
        <dbReference type="ARBA" id="ARBA00023053"/>
    </source>
</evidence>
<feature type="transmembrane region" description="Helical" evidence="13">
    <location>
        <begin position="351"/>
        <end position="374"/>
    </location>
</feature>
<feature type="region of interest" description="Disordered" evidence="12">
    <location>
        <begin position="566"/>
        <end position="622"/>
    </location>
</feature>
<feature type="region of interest" description="Disordered" evidence="12">
    <location>
        <begin position="1383"/>
        <end position="1402"/>
    </location>
</feature>
<evidence type="ECO:0000256" key="10">
    <source>
        <dbReference type="ARBA" id="ARBA00047524"/>
    </source>
</evidence>
<dbReference type="GO" id="GO:0098719">
    <property type="term" value="P:sodium ion import across plasma membrane"/>
    <property type="evidence" value="ECO:0007669"/>
    <property type="project" value="TreeGrafter"/>
</dbReference>
<feature type="region of interest" description="Disordered" evidence="12">
    <location>
        <begin position="1314"/>
        <end position="1361"/>
    </location>
</feature>
<feature type="compositionally biased region" description="Basic and acidic residues" evidence="12">
    <location>
        <begin position="520"/>
        <end position="532"/>
    </location>
</feature>
<feature type="transmembrane region" description="Helical" evidence="13">
    <location>
        <begin position="124"/>
        <end position="147"/>
    </location>
</feature>
<dbReference type="PANTHER" id="PTHR10110">
    <property type="entry name" value="SODIUM/HYDROGEN EXCHANGER"/>
    <property type="match status" value="1"/>
</dbReference>
<feature type="domain" description="Cation/H+ exchanger transmembrane" evidence="14">
    <location>
        <begin position="44"/>
        <end position="446"/>
    </location>
</feature>
<feature type="region of interest" description="Disordered" evidence="12">
    <location>
        <begin position="1451"/>
        <end position="1580"/>
    </location>
</feature>
<dbReference type="GO" id="GO:0005886">
    <property type="term" value="C:plasma membrane"/>
    <property type="evidence" value="ECO:0007669"/>
    <property type="project" value="UniProtKB-SubCell"/>
</dbReference>
<feature type="transmembrane region" description="Helical" evidence="13">
    <location>
        <begin position="32"/>
        <end position="51"/>
    </location>
</feature>
<feature type="compositionally biased region" description="Low complexity" evidence="12">
    <location>
        <begin position="1314"/>
        <end position="1328"/>
    </location>
</feature>
<protein>
    <recommendedName>
        <fullName evidence="14">Cation/H+ exchanger transmembrane domain-containing protein</fullName>
    </recommendedName>
</protein>
<sequence>MPTTFTTFPWHHRRLLSGETATADESTDTGYYVLYFLFVSLVAGAIARGAVRGTRLPYTVSLLFIGLCIGFVHNYADLGVLSKSIDVWVNIGPHTMLSVFLPALVFESAFSLEWHTFRRCASQVLWLAGPGVLFGTLLLGSIFKGILPYGWGWGASLMLGSILSATDPVAVVALLKEVGASKRLGHIIEGESLVNDGTAIVVFSLLNEIAKGNDKTPLQIFAFFMWVPFGAGVVGLCIALGCHAWLGLGAVAGDHIVQISVTVFACYLCFLVAEFQAEASGVLAVVILGVCIGAFGRGFFTGETEHSLHHFWEMLTFIANTVLFILTGVIIAETTVSSSTSGELSGSDIGWGLLVYVIVVLARAILLTVLFPILRRCGYGLTVQDAAVCVWGGLRGAVGLALALVVSEESSHYTDNKVGPIVLLFTGIVVVLTLTVNGTTTSMVLQRLGLTRPEVSVQVAVRKARKHIRDQCMAVYYEHLTTSDDVMGTADFRAVSDLVPFMVEDKDDDDDKDAGAHLITKREKGGSMDKRKSMEKKKSPRRSKENGDEEAKGLAAALSAGLAGLGAAGAASEDEKTAKKPSGMRRMGSKSKEKRTSLDSAVASMESGGVGSSSSFDKKKASGLMTPAPSIMNLAAMGADAEAAEEGGMDAREAATMATTRANTIINHKNVLGVTGGEKIDLAEAVSIKINEEIENAISVWQRDVRGRFLAHLKVLYWEALENGRATKEIVDTLVECTDIALDNLDAPLGDFKALERMMLKKAATSRPLWKRCVGKLPDRVRKGIKWVRQWVFHSGSMPGGGSRRRALVAVALLHDAHEEACHAIFGHDNVHGRDHKTAGGGGLATSDSLKRKDSKDSRASKDAAPPPSLRRLDTELREAATLEETHNGLYEPTLEYAEGDASTRDPSAIAAKRVHGESREARNAARAYLRAARINEPELATAVKSEETARRLLAVAERSARGYVQSGLLTAVEAEELLAGISRAQRRLRLDPPEPIVRTPAEFMRQLPLLDPTHAARVSPNAIASKLVSLAPSVMARRFPGDAVATPEPGALMLLARGVIDVRWARPFGDGGGGFDASVAPLRVGASSTTYGWALGAADLLVPGAARFDMRAVSAAKAFIVPPDVVREILAHAPSAAALWRAAFGLLAATLLRDDLSTVPVAVLRRAQTSAAKISYHPRGSAVGPFPSRREPGKYPATELVVLLKGSLDVPSEGTLEGPCVIVPGGYVALSDDQAEKFGKLAQRMGMSSVGATTLTPEKDSSFHVGGDSMLTDAGAMSVEEDATMLRCSFGKGGAAAAEATAAEERRAERRLNLNLNLSGSKKSALSRSETEKSSSGNAEDRLKDMFSRTSDDEPVPNRRTSIQVGDLQRAKIRNSLFGVEGIPERSHYSPPTSSRTGMSLSPTASMDHATRHQLGAIVQPGTRRRLSLDVRDYDFALAAASVSGAALAAREGDVPPHAQTMRTTFPADRRGSIEDASSLFRTTPSPPRKPGPEAELERRNTHGAAKISKDLGGLYRVSSGGGGGGGDDDDHEATQQTYPPRRGSWRDLEGAGGGDDDDDDEGSHRAGDNGLTHPPRRG</sequence>
<feature type="compositionally biased region" description="Basic and acidic residues" evidence="12">
    <location>
        <begin position="1492"/>
        <end position="1502"/>
    </location>
</feature>
<evidence type="ECO:0000256" key="2">
    <source>
        <dbReference type="ARBA" id="ARBA00022448"/>
    </source>
</evidence>
<dbReference type="GO" id="GO:0015386">
    <property type="term" value="F:potassium:proton antiporter activity"/>
    <property type="evidence" value="ECO:0007669"/>
    <property type="project" value="TreeGrafter"/>
</dbReference>
<evidence type="ECO:0000256" key="12">
    <source>
        <dbReference type="SAM" id="MobiDB-lite"/>
    </source>
</evidence>
<dbReference type="GO" id="GO:0051453">
    <property type="term" value="P:regulation of intracellular pH"/>
    <property type="evidence" value="ECO:0007669"/>
    <property type="project" value="TreeGrafter"/>
</dbReference>
<feature type="transmembrane region" description="Helical" evidence="13">
    <location>
        <begin position="58"/>
        <end position="76"/>
    </location>
</feature>
<feature type="transmembrane region" description="Helical" evidence="13">
    <location>
        <begin position="255"/>
        <end position="273"/>
    </location>
</feature>
<dbReference type="PANTHER" id="PTHR10110:SF86">
    <property type="entry name" value="SODIUM_HYDROGEN EXCHANGER 7"/>
    <property type="match status" value="1"/>
</dbReference>
<evidence type="ECO:0000313" key="15">
    <source>
        <dbReference type="EMBL" id="CAD8231515.1"/>
    </source>
</evidence>
<comment type="catalytic activity">
    <reaction evidence="10">
        <text>Na(+)(in) + H(+)(out) = Na(+)(out) + H(+)(in)</text>
        <dbReference type="Rhea" id="RHEA:29419"/>
        <dbReference type="ChEBI" id="CHEBI:15378"/>
        <dbReference type="ChEBI" id="CHEBI:29101"/>
    </reaction>
</comment>
<dbReference type="Gene3D" id="6.10.140.1330">
    <property type="match status" value="1"/>
</dbReference>
<evidence type="ECO:0000256" key="1">
    <source>
        <dbReference type="ARBA" id="ARBA00004651"/>
    </source>
</evidence>
<feature type="transmembrane region" description="Helical" evidence="13">
    <location>
        <begin position="218"/>
        <end position="248"/>
    </location>
</feature>
<dbReference type="GO" id="GO:0015385">
    <property type="term" value="F:sodium:proton antiporter activity"/>
    <property type="evidence" value="ECO:0007669"/>
    <property type="project" value="InterPro"/>
</dbReference>
<feature type="compositionally biased region" description="Basic and acidic residues" evidence="12">
    <location>
        <begin position="849"/>
        <end position="862"/>
    </location>
</feature>
<evidence type="ECO:0000256" key="13">
    <source>
        <dbReference type="SAM" id="Phobius"/>
    </source>
</evidence>
<keyword evidence="4 13" id="KW-0812">Transmembrane</keyword>
<keyword evidence="3" id="KW-1003">Cell membrane</keyword>
<evidence type="ECO:0000256" key="7">
    <source>
        <dbReference type="ARBA" id="ARBA00023065"/>
    </source>
</evidence>
<evidence type="ECO:0000256" key="8">
    <source>
        <dbReference type="ARBA" id="ARBA00023136"/>
    </source>
</evidence>
<keyword evidence="6" id="KW-0915">Sodium</keyword>
<evidence type="ECO:0000256" key="9">
    <source>
        <dbReference type="ARBA" id="ARBA00023201"/>
    </source>
</evidence>
<keyword evidence="2" id="KW-0813">Transport</keyword>
<organism evidence="15">
    <name type="scientific">Micromonas pusilla</name>
    <name type="common">Picoplanktonic green alga</name>
    <name type="synonym">Chromulina pusilla</name>
    <dbReference type="NCBI Taxonomy" id="38833"/>
    <lineage>
        <taxon>Eukaryota</taxon>
        <taxon>Viridiplantae</taxon>
        <taxon>Chlorophyta</taxon>
        <taxon>Mamiellophyceae</taxon>
        <taxon>Mamiellales</taxon>
        <taxon>Mamiellaceae</taxon>
        <taxon>Micromonas</taxon>
    </lineage>
</organism>
<evidence type="ECO:0000256" key="4">
    <source>
        <dbReference type="ARBA" id="ARBA00022692"/>
    </source>
</evidence>